<keyword evidence="2" id="KW-1185">Reference proteome</keyword>
<dbReference type="GO" id="GO:0005829">
    <property type="term" value="C:cytosol"/>
    <property type="evidence" value="ECO:0007669"/>
    <property type="project" value="TreeGrafter"/>
</dbReference>
<dbReference type="InterPro" id="IPR012340">
    <property type="entry name" value="NA-bd_OB-fold"/>
</dbReference>
<evidence type="ECO:0008006" key="3">
    <source>
        <dbReference type="Google" id="ProtNLM"/>
    </source>
</evidence>
<accession>A0A833VBW7</accession>
<dbReference type="EMBL" id="SWLB01000011">
    <property type="protein sequence ID" value="KAF3333027.1"/>
    <property type="molecule type" value="Genomic_DNA"/>
</dbReference>
<dbReference type="Proteomes" id="UP000623129">
    <property type="component" value="Unassembled WGS sequence"/>
</dbReference>
<dbReference type="GO" id="GO:0016607">
    <property type="term" value="C:nuclear speck"/>
    <property type="evidence" value="ECO:0007669"/>
    <property type="project" value="TreeGrafter"/>
</dbReference>
<dbReference type="GO" id="GO:0006281">
    <property type="term" value="P:DNA repair"/>
    <property type="evidence" value="ECO:0007669"/>
    <property type="project" value="TreeGrafter"/>
</dbReference>
<dbReference type="Pfam" id="PF16100">
    <property type="entry name" value="RMI2"/>
    <property type="match status" value="1"/>
</dbReference>
<dbReference type="Gene3D" id="2.40.50.140">
    <property type="entry name" value="Nucleic acid-binding proteins"/>
    <property type="match status" value="1"/>
</dbReference>
<evidence type="ECO:0000313" key="2">
    <source>
        <dbReference type="Proteomes" id="UP000623129"/>
    </source>
</evidence>
<dbReference type="InterPro" id="IPR032245">
    <property type="entry name" value="RMI2"/>
</dbReference>
<dbReference type="GO" id="GO:2000042">
    <property type="term" value="P:negative regulation of double-strand break repair via homologous recombination"/>
    <property type="evidence" value="ECO:0007669"/>
    <property type="project" value="TreeGrafter"/>
</dbReference>
<dbReference type="GO" id="GO:0033045">
    <property type="term" value="P:regulation of sister chromatid segregation"/>
    <property type="evidence" value="ECO:0007669"/>
    <property type="project" value="TreeGrafter"/>
</dbReference>
<organism evidence="1 2">
    <name type="scientific">Carex littledalei</name>
    <dbReference type="NCBI Taxonomy" id="544730"/>
    <lineage>
        <taxon>Eukaryota</taxon>
        <taxon>Viridiplantae</taxon>
        <taxon>Streptophyta</taxon>
        <taxon>Embryophyta</taxon>
        <taxon>Tracheophyta</taxon>
        <taxon>Spermatophyta</taxon>
        <taxon>Magnoliopsida</taxon>
        <taxon>Liliopsida</taxon>
        <taxon>Poales</taxon>
        <taxon>Cyperaceae</taxon>
        <taxon>Cyperoideae</taxon>
        <taxon>Cariceae</taxon>
        <taxon>Carex</taxon>
        <taxon>Carex subgen. Euthyceras</taxon>
    </lineage>
</organism>
<dbReference type="OrthoDB" id="59690at2759"/>
<reference evidence="1" key="1">
    <citation type="submission" date="2020-01" db="EMBL/GenBank/DDBJ databases">
        <title>Genome sequence of Kobresia littledalei, the first chromosome-level genome in the family Cyperaceae.</title>
        <authorList>
            <person name="Qu G."/>
        </authorList>
    </citation>
    <scope>NUCLEOTIDE SEQUENCE</scope>
    <source>
        <strain evidence="1">C.B.Clarke</strain>
        <tissue evidence="1">Leaf</tissue>
    </source>
</reference>
<sequence>MAKASMDYELAALKLFSSHLRDAKQEPHTLSLFGIRFQRAWLQGVLISGSEKGRFLLDDGTDVVELTGPVVRQSDWKPGMYVMVVGPYTPPESDDGFPSVVVQKIVDLSSHPDREAMWYLEVVEAHKLFYLKTLT</sequence>
<protein>
    <recommendedName>
        <fullName evidence="3">RecQ-mediated genome instability protein 2</fullName>
    </recommendedName>
</protein>
<comment type="caution">
    <text evidence="1">The sequence shown here is derived from an EMBL/GenBank/DDBJ whole genome shotgun (WGS) entry which is preliminary data.</text>
</comment>
<dbReference type="PANTHER" id="PTHR33962:SF1">
    <property type="entry name" value="RECQ-MEDIATED GENOME INSTABILITY PROTEIN 2"/>
    <property type="match status" value="1"/>
</dbReference>
<proteinExistence type="predicted"/>
<gene>
    <name evidence="1" type="ORF">FCM35_KLT02604</name>
</gene>
<name>A0A833VBW7_9POAL</name>
<dbReference type="GO" id="GO:0043007">
    <property type="term" value="P:maintenance of rDNA"/>
    <property type="evidence" value="ECO:0007669"/>
    <property type="project" value="TreeGrafter"/>
</dbReference>
<dbReference type="PANTHER" id="PTHR33962">
    <property type="entry name" value="RECQ-MEDIATED GENOME INSTABILITY PROTEIN 2 RMI2"/>
    <property type="match status" value="1"/>
</dbReference>
<evidence type="ECO:0000313" key="1">
    <source>
        <dbReference type="EMBL" id="KAF3333027.1"/>
    </source>
</evidence>
<dbReference type="AlphaFoldDB" id="A0A833VBW7"/>